<keyword evidence="2" id="KW-0808">Transferase</keyword>
<evidence type="ECO:0000259" key="1">
    <source>
        <dbReference type="Pfam" id="PF08242"/>
    </source>
</evidence>
<dbReference type="InterPro" id="IPR029063">
    <property type="entry name" value="SAM-dependent_MTases_sf"/>
</dbReference>
<dbReference type="InterPro" id="IPR053173">
    <property type="entry name" value="SAM-binding_MTase"/>
</dbReference>
<keyword evidence="2" id="KW-0489">Methyltransferase</keyword>
<dbReference type="PANTHER" id="PTHR45128:SF1">
    <property type="entry name" value="S-ADENOSYLMETHIONINE-DEPENDENT METHYLTRANSFERASE RV2258C"/>
    <property type="match status" value="1"/>
</dbReference>
<name>W8QGX5_9ACTN</name>
<evidence type="ECO:0000313" key="2">
    <source>
        <dbReference type="EMBL" id="AHL44339.1"/>
    </source>
</evidence>
<sequence length="335" mass="36148">MAASATRRLYESFPFPSPGADRPLIDVVGNELPLVVEGGLRDGWSVLDAGCGTGHTLIGLARAYPHVHFVGLEPSDASRDIARHLAERHGTTNVEIVDGAIPDTVIERRFEFIYSYGVVHHLPDPQAGLNWLGDHLAEDGLLHVWLYNAIGEAQRMRDRELVRLMAAHADGHGLDVVRALGFSLSLDAYGMPGAWAGTALDQAEQDVFDADAYLNPVVHTLRFGDLPELLDGVTDWVAADRVYGPHGAPYLDLSGTGGFPAQGPELLRPEDLFDDPGLRTRIGDLGNLDRLRAVELVLRPTGFRALAGRGGSLNRCSRRIAGNLLTGPAGRAQVP</sequence>
<dbReference type="GO" id="GO:0032259">
    <property type="term" value="P:methylation"/>
    <property type="evidence" value="ECO:0007669"/>
    <property type="project" value="UniProtKB-KW"/>
</dbReference>
<dbReference type="Gene3D" id="3.40.50.150">
    <property type="entry name" value="Vaccinia Virus protein VP39"/>
    <property type="match status" value="1"/>
</dbReference>
<dbReference type="CDD" id="cd02440">
    <property type="entry name" value="AdoMet_MTases"/>
    <property type="match status" value="1"/>
</dbReference>
<dbReference type="Pfam" id="PF08242">
    <property type="entry name" value="Methyltransf_12"/>
    <property type="match status" value="1"/>
</dbReference>
<dbReference type="PANTHER" id="PTHR45128">
    <property type="entry name" value="METHYLTRANSFERASE TYPE 11"/>
    <property type="match status" value="1"/>
</dbReference>
<proteinExistence type="predicted"/>
<gene>
    <name evidence="2" type="primary">psmA</name>
</gene>
<dbReference type="InterPro" id="IPR013217">
    <property type="entry name" value="Methyltransf_12"/>
</dbReference>
<dbReference type="SUPFAM" id="SSF53335">
    <property type="entry name" value="S-adenosyl-L-methionine-dependent methyltransferases"/>
    <property type="match status" value="1"/>
</dbReference>
<accession>W8QGX5</accession>
<dbReference type="GO" id="GO:0008168">
    <property type="term" value="F:methyltransferase activity"/>
    <property type="evidence" value="ECO:0007669"/>
    <property type="project" value="UniProtKB-KW"/>
</dbReference>
<reference evidence="2" key="1">
    <citation type="journal article" date="2014" name="Angew. Chem. Int. Ed. Engl.">
        <title>Unusual acetylation-dependent reaction cascade in the biosynthesis of the pyrroloindole drug physostigmine.</title>
        <authorList>
            <person name="Liu J."/>
            <person name="Ng T."/>
            <person name="Rui Z."/>
            <person name="Ad O."/>
            <person name="Zhang W."/>
        </authorList>
    </citation>
    <scope>NUCLEOTIDE SEQUENCE</scope>
    <source>
        <strain evidence="2">NRRL 5324</strain>
    </source>
</reference>
<dbReference type="EMBL" id="KF201694">
    <property type="protein sequence ID" value="AHL44339.1"/>
    <property type="molecule type" value="Genomic_DNA"/>
</dbReference>
<dbReference type="AlphaFoldDB" id="W8QGX5"/>
<organism evidence="2">
    <name type="scientific">Streptomyces griseofuscus</name>
    <dbReference type="NCBI Taxonomy" id="146922"/>
    <lineage>
        <taxon>Bacteria</taxon>
        <taxon>Bacillati</taxon>
        <taxon>Actinomycetota</taxon>
        <taxon>Actinomycetes</taxon>
        <taxon>Kitasatosporales</taxon>
        <taxon>Streptomycetaceae</taxon>
        <taxon>Streptomyces</taxon>
    </lineage>
</organism>
<protein>
    <submittedName>
        <fullName evidence="2">Methyltransferase</fullName>
    </submittedName>
</protein>
<feature type="domain" description="Methyltransferase type 12" evidence="1">
    <location>
        <begin position="47"/>
        <end position="142"/>
    </location>
</feature>